<evidence type="ECO:0000313" key="3">
    <source>
        <dbReference type="Proteomes" id="UP000077852"/>
    </source>
</evidence>
<dbReference type="InterPro" id="IPR004360">
    <property type="entry name" value="Glyas_Fos-R_dOase_dom"/>
</dbReference>
<dbReference type="SUPFAM" id="SSF54593">
    <property type="entry name" value="Glyoxalase/Bleomycin resistance protein/Dihydroxybiphenyl dioxygenase"/>
    <property type="match status" value="1"/>
</dbReference>
<comment type="caution">
    <text evidence="2">The sequence shown here is derived from an EMBL/GenBank/DDBJ whole genome shotgun (WGS) entry which is preliminary data.</text>
</comment>
<dbReference type="InterPro" id="IPR029068">
    <property type="entry name" value="Glyas_Bleomycin-R_OHBP_Dase"/>
</dbReference>
<reference evidence="2 3" key="1">
    <citation type="submission" date="2016-03" db="EMBL/GenBank/DDBJ databases">
        <title>Genome sequence of Variovorax paradoxus KB5.</title>
        <authorList>
            <person name="Jeong H."/>
            <person name="Hong C.E."/>
            <person name="Jo S.H."/>
            <person name="Park J.M."/>
        </authorList>
    </citation>
    <scope>NUCLEOTIDE SEQUENCE [LARGE SCALE GENOMIC DNA]</scope>
    <source>
        <strain evidence="2 3">KB5</strain>
    </source>
</reference>
<dbReference type="RefSeq" id="WP_081270950.1">
    <property type="nucleotide sequence ID" value="NZ_LVHG01000084.1"/>
</dbReference>
<gene>
    <name evidence="2" type="ORF">A3K87_02880</name>
</gene>
<dbReference type="PANTHER" id="PTHR46142:SF3">
    <property type="entry name" value="F18B13.24 PROTEIN"/>
    <property type="match status" value="1"/>
</dbReference>
<evidence type="ECO:0000259" key="1">
    <source>
        <dbReference type="PROSITE" id="PS51819"/>
    </source>
</evidence>
<accession>A0AA91I804</accession>
<proteinExistence type="predicted"/>
<organism evidence="2 3">
    <name type="scientific">Variovorax paradoxus</name>
    <dbReference type="NCBI Taxonomy" id="34073"/>
    <lineage>
        <taxon>Bacteria</taxon>
        <taxon>Pseudomonadati</taxon>
        <taxon>Pseudomonadota</taxon>
        <taxon>Betaproteobacteria</taxon>
        <taxon>Burkholderiales</taxon>
        <taxon>Comamonadaceae</taxon>
        <taxon>Variovorax</taxon>
    </lineage>
</organism>
<sequence>MTIQTLAHYSVRTTNLDASRRFYVDVLGLQEGFRPPFDFPGLWLYKGGDEAQFGVVHIIGIDASSPEGLIAYLGDKAQASLHGSAAVDHLAFLASDLPDVHQRLRDAGLAFRERTVPSLGLHQVFVEDPSGVTIELNFAAEEARALAAGTAPGAAA</sequence>
<dbReference type="Proteomes" id="UP000077852">
    <property type="component" value="Unassembled WGS sequence"/>
</dbReference>
<evidence type="ECO:0000313" key="2">
    <source>
        <dbReference type="EMBL" id="OAK57970.1"/>
    </source>
</evidence>
<dbReference type="Gene3D" id="3.10.180.10">
    <property type="entry name" value="2,3-Dihydroxybiphenyl 1,2-Dioxygenase, domain 1"/>
    <property type="match status" value="1"/>
</dbReference>
<name>A0AA91I804_VARPD</name>
<dbReference type="InterPro" id="IPR037523">
    <property type="entry name" value="VOC_core"/>
</dbReference>
<dbReference type="Pfam" id="PF00903">
    <property type="entry name" value="Glyoxalase"/>
    <property type="match status" value="1"/>
</dbReference>
<protein>
    <submittedName>
        <fullName evidence="2">Glyoxalase</fullName>
    </submittedName>
</protein>
<dbReference type="EMBL" id="LVHG01000084">
    <property type="protein sequence ID" value="OAK57970.1"/>
    <property type="molecule type" value="Genomic_DNA"/>
</dbReference>
<dbReference type="AlphaFoldDB" id="A0AA91I804"/>
<dbReference type="PROSITE" id="PS51819">
    <property type="entry name" value="VOC"/>
    <property type="match status" value="1"/>
</dbReference>
<dbReference type="PANTHER" id="PTHR46142">
    <property type="match status" value="1"/>
</dbReference>
<feature type="domain" description="VOC" evidence="1">
    <location>
        <begin position="5"/>
        <end position="139"/>
    </location>
</feature>